<feature type="region of interest" description="Disordered" evidence="1">
    <location>
        <begin position="61"/>
        <end position="119"/>
    </location>
</feature>
<dbReference type="AlphaFoldDB" id="A0A093VA23"/>
<evidence type="ECO:0000256" key="1">
    <source>
        <dbReference type="SAM" id="MobiDB-lite"/>
    </source>
</evidence>
<reference evidence="2" key="1">
    <citation type="journal article" date="2014" name="PLoS Genet.">
        <title>Signature Gene Expression Reveals Novel Clues to the Molecular Mechanisms of Dimorphic Transition in Penicillium marneffei.</title>
        <authorList>
            <person name="Yang E."/>
            <person name="Wang G."/>
            <person name="Cai J."/>
            <person name="Woo P.C."/>
            <person name="Lau S.K."/>
            <person name="Yuen K.-Y."/>
            <person name="Chow W.-N."/>
            <person name="Lin X."/>
        </authorList>
    </citation>
    <scope>NUCLEOTIDE SEQUENCE [LARGE SCALE GENOMIC DNA]</scope>
    <source>
        <strain evidence="2">PM1</strain>
    </source>
</reference>
<sequence>MAFCITFGTYGKTPYLRFPLWTSNRDLRDTKMFEPIVKTAETGMDIAKRDGRFSQSVLFIRPDITPTTQPPPGMSWGPAYGPPQQPQYAYQGGQQPPAGYQSGPPVASGGNQDAGHVYK</sequence>
<evidence type="ECO:0000313" key="2">
    <source>
        <dbReference type="EMBL" id="KFX43536.1"/>
    </source>
</evidence>
<organism evidence="2">
    <name type="scientific">Talaromyces marneffei PM1</name>
    <dbReference type="NCBI Taxonomy" id="1077442"/>
    <lineage>
        <taxon>Eukaryota</taxon>
        <taxon>Fungi</taxon>
        <taxon>Dikarya</taxon>
        <taxon>Ascomycota</taxon>
        <taxon>Pezizomycotina</taxon>
        <taxon>Eurotiomycetes</taxon>
        <taxon>Eurotiomycetidae</taxon>
        <taxon>Eurotiales</taxon>
        <taxon>Trichocomaceae</taxon>
        <taxon>Talaromyces</taxon>
        <taxon>Talaromyces sect. Talaromyces</taxon>
    </lineage>
</organism>
<comment type="caution">
    <text evidence="2">The sequence shown here is derived from an EMBL/GenBank/DDBJ whole genome shotgun (WGS) entry which is preliminary data.</text>
</comment>
<proteinExistence type="predicted"/>
<accession>A0A093VA23</accession>
<protein>
    <submittedName>
        <fullName evidence="2">Serine/threonine-protein kinase TAO1</fullName>
    </submittedName>
</protein>
<feature type="compositionally biased region" description="Low complexity" evidence="1">
    <location>
        <begin position="86"/>
        <end position="105"/>
    </location>
</feature>
<dbReference type="HOGENOM" id="CLU_2063034_0_0_1"/>
<keyword evidence="2" id="KW-0808">Transferase</keyword>
<keyword evidence="2" id="KW-0418">Kinase</keyword>
<gene>
    <name evidence="2" type="ORF">GQ26_0340100</name>
</gene>
<dbReference type="EMBL" id="JPOX01000034">
    <property type="protein sequence ID" value="KFX43536.1"/>
    <property type="molecule type" value="Genomic_DNA"/>
</dbReference>
<name>A0A093VA23_TALMA</name>
<dbReference type="GO" id="GO:0016301">
    <property type="term" value="F:kinase activity"/>
    <property type="evidence" value="ECO:0007669"/>
    <property type="project" value="UniProtKB-KW"/>
</dbReference>